<keyword evidence="8" id="KW-1185">Reference proteome</keyword>
<evidence type="ECO:0000313" key="7">
    <source>
        <dbReference type="EMBL" id="OAN47493.1"/>
    </source>
</evidence>
<dbReference type="PANTHER" id="PTHR43860">
    <property type="entry name" value="BETAINE ALDEHYDE DEHYDROGENASE"/>
    <property type="match status" value="1"/>
</dbReference>
<proteinExistence type="inferred from homology"/>
<evidence type="ECO:0000259" key="6">
    <source>
        <dbReference type="Pfam" id="PF00171"/>
    </source>
</evidence>
<evidence type="ECO:0000256" key="1">
    <source>
        <dbReference type="ARBA" id="ARBA00009986"/>
    </source>
</evidence>
<name>A0A178MFZ8_9CHLR</name>
<protein>
    <submittedName>
        <fullName evidence="7">Aldehyde dehydrogenase</fullName>
    </submittedName>
</protein>
<dbReference type="Proteomes" id="UP000078287">
    <property type="component" value="Unassembled WGS sequence"/>
</dbReference>
<dbReference type="InterPro" id="IPR016162">
    <property type="entry name" value="Ald_DH_N"/>
</dbReference>
<evidence type="ECO:0000256" key="5">
    <source>
        <dbReference type="RuleBase" id="RU003345"/>
    </source>
</evidence>
<dbReference type="STRING" id="1707952.A6A03_10510"/>
<dbReference type="SUPFAM" id="SSF53720">
    <property type="entry name" value="ALDH-like"/>
    <property type="match status" value="1"/>
</dbReference>
<reference evidence="7 8" key="1">
    <citation type="submission" date="2016-04" db="EMBL/GenBank/DDBJ databases">
        <title>Chloroflexus islandicus sp. nov., a thermophilic filamentous anoxygenic phototrophic bacterium from geyser Strokkur (Iceland).</title>
        <authorList>
            <person name="Gaisin V.A."/>
            <person name="Kalashnikov A.M."/>
            <person name="Sukhacheva M.V."/>
            <person name="Grouzdev D.S."/>
            <person name="Ivanov T.M."/>
            <person name="Kuznetsov B."/>
            <person name="Gorlenko V.M."/>
        </authorList>
    </citation>
    <scope>NUCLEOTIDE SEQUENCE [LARGE SCALE GENOMIC DNA]</scope>
    <source>
        <strain evidence="8">isl-2</strain>
    </source>
</reference>
<gene>
    <name evidence="7" type="ORF">A6A03_10510</name>
</gene>
<organism evidence="7 8">
    <name type="scientific">Chloroflexus islandicus</name>
    <dbReference type="NCBI Taxonomy" id="1707952"/>
    <lineage>
        <taxon>Bacteria</taxon>
        <taxon>Bacillati</taxon>
        <taxon>Chloroflexota</taxon>
        <taxon>Chloroflexia</taxon>
        <taxon>Chloroflexales</taxon>
        <taxon>Chloroflexineae</taxon>
        <taxon>Chloroflexaceae</taxon>
        <taxon>Chloroflexus</taxon>
    </lineage>
</organism>
<dbReference type="FunFam" id="3.40.309.10:FF:000009">
    <property type="entry name" value="Aldehyde dehydrogenase A"/>
    <property type="match status" value="1"/>
</dbReference>
<dbReference type="PROSITE" id="PS00687">
    <property type="entry name" value="ALDEHYDE_DEHYDR_GLU"/>
    <property type="match status" value="1"/>
</dbReference>
<dbReference type="InterPro" id="IPR016161">
    <property type="entry name" value="Ald_DH/histidinol_DH"/>
</dbReference>
<dbReference type="GO" id="GO:0016620">
    <property type="term" value="F:oxidoreductase activity, acting on the aldehyde or oxo group of donors, NAD or NADP as acceptor"/>
    <property type="evidence" value="ECO:0007669"/>
    <property type="project" value="InterPro"/>
</dbReference>
<dbReference type="PANTHER" id="PTHR43860:SF2">
    <property type="entry name" value="BETAINE ALDEHYDE DEHYDROGENASE-RELATED"/>
    <property type="match status" value="1"/>
</dbReference>
<comment type="caution">
    <text evidence="7">The sequence shown here is derived from an EMBL/GenBank/DDBJ whole genome shotgun (WGS) entry which is preliminary data.</text>
</comment>
<dbReference type="Gene3D" id="3.40.309.10">
    <property type="entry name" value="Aldehyde Dehydrogenase, Chain A, domain 2"/>
    <property type="match status" value="1"/>
</dbReference>
<dbReference type="Gene3D" id="3.40.605.10">
    <property type="entry name" value="Aldehyde Dehydrogenase, Chain A, domain 1"/>
    <property type="match status" value="1"/>
</dbReference>
<accession>A0A178MFZ8</accession>
<evidence type="ECO:0000256" key="3">
    <source>
        <dbReference type="ARBA" id="ARBA00023027"/>
    </source>
</evidence>
<dbReference type="InterPro" id="IPR016163">
    <property type="entry name" value="Ald_DH_C"/>
</dbReference>
<feature type="active site" evidence="4">
    <location>
        <position position="244"/>
    </location>
</feature>
<keyword evidence="2 5" id="KW-0560">Oxidoreductase</keyword>
<evidence type="ECO:0000256" key="2">
    <source>
        <dbReference type="ARBA" id="ARBA00023002"/>
    </source>
</evidence>
<keyword evidence="3" id="KW-0520">NAD</keyword>
<dbReference type="InterPro" id="IPR015590">
    <property type="entry name" value="Aldehyde_DH_dom"/>
</dbReference>
<dbReference type="EMBL" id="LWQS01000037">
    <property type="protein sequence ID" value="OAN47493.1"/>
    <property type="molecule type" value="Genomic_DNA"/>
</dbReference>
<dbReference type="RefSeq" id="WP_066783867.1">
    <property type="nucleotide sequence ID" value="NZ_LWQS01000037.1"/>
</dbReference>
<sequence length="489" mass="54347">MPAMLINGQWQAAAQGEVFPVHNPATEEVIEYVPRATAADAEQAMIAAERAFREWRRATAHDKAHALHEIAHKMRAHAEELATLLTLEGGKPLVENRDEIGWCAACFDYYAELQRNSRGRVIPSVEPTQLAMVLKEPYGVVAAIVPWNYPLLLMSWKVAPALAAGNTVVLKPSEMTPLATLRFAELCCDHLPPGVLNILTGFGDVGRELVVSPRTQMIAFTGSFATGREIARLAAERVKKTHLELGGKDAFIVAEDADLDVAVPGVAWAALLNAGQVCTSTERVYVHESIARPFTERLVEFVRSLRLGPGMDPDTDIGPLIGEKYRAKVEDHVEEARARGATILTGGRRPPQFSRGFFYEPTVLTNVDHSFRIMREETFGPTIPIMTYRTFDEAIELVNDCDYGLGANLYTNDPRKVKQYYEEVKAGTCWVNDPLTDNDAGPFGGMKFSGGARELGEEGLEEFLETKHVHWDFTMARKPWWYPYGRQSS</sequence>
<evidence type="ECO:0000256" key="4">
    <source>
        <dbReference type="PROSITE-ProRule" id="PRU10007"/>
    </source>
</evidence>
<feature type="domain" description="Aldehyde dehydrogenase" evidence="6">
    <location>
        <begin position="10"/>
        <end position="469"/>
    </location>
</feature>
<dbReference type="InterPro" id="IPR029510">
    <property type="entry name" value="Ald_DH_CS_GLU"/>
</dbReference>
<comment type="similarity">
    <text evidence="1 5">Belongs to the aldehyde dehydrogenase family.</text>
</comment>
<dbReference type="AlphaFoldDB" id="A0A178MFZ8"/>
<dbReference type="Pfam" id="PF00171">
    <property type="entry name" value="Aldedh"/>
    <property type="match status" value="1"/>
</dbReference>
<dbReference type="FunFam" id="3.40.605.10:FF:000007">
    <property type="entry name" value="NAD/NADP-dependent betaine aldehyde dehydrogenase"/>
    <property type="match status" value="1"/>
</dbReference>
<evidence type="ECO:0000313" key="8">
    <source>
        <dbReference type="Proteomes" id="UP000078287"/>
    </source>
</evidence>